<dbReference type="InterPro" id="IPR006194">
    <property type="entry name" value="Gly-tRNA-synth_heterodimer"/>
</dbReference>
<keyword evidence="5 10" id="KW-0547">Nucleotide-binding</keyword>
<dbReference type="Proteomes" id="UP001210261">
    <property type="component" value="Unassembled WGS sequence"/>
</dbReference>
<evidence type="ECO:0000313" key="12">
    <source>
        <dbReference type="EMBL" id="MDA3968468.1"/>
    </source>
</evidence>
<dbReference type="GO" id="GO:0004820">
    <property type="term" value="F:glycine-tRNA ligase activity"/>
    <property type="evidence" value="ECO:0007669"/>
    <property type="project" value="UniProtKB-EC"/>
</dbReference>
<dbReference type="RefSeq" id="WP_271020757.1">
    <property type="nucleotide sequence ID" value="NZ_JAQHXR010000001.1"/>
</dbReference>
<keyword evidence="8 10" id="KW-0030">Aminoacyl-tRNA synthetase</keyword>
<evidence type="ECO:0000256" key="8">
    <source>
        <dbReference type="ARBA" id="ARBA00023146"/>
    </source>
</evidence>
<dbReference type="PANTHER" id="PTHR30075">
    <property type="entry name" value="GLYCYL-TRNA SYNTHETASE"/>
    <property type="match status" value="1"/>
</dbReference>
<evidence type="ECO:0000256" key="5">
    <source>
        <dbReference type="ARBA" id="ARBA00022741"/>
    </source>
</evidence>
<dbReference type="NCBIfam" id="TIGR00211">
    <property type="entry name" value="glyS"/>
    <property type="match status" value="1"/>
</dbReference>
<evidence type="ECO:0000256" key="6">
    <source>
        <dbReference type="ARBA" id="ARBA00022840"/>
    </source>
</evidence>
<feature type="domain" description="DALR anticodon binding" evidence="11">
    <location>
        <begin position="575"/>
        <end position="665"/>
    </location>
</feature>
<evidence type="ECO:0000256" key="9">
    <source>
        <dbReference type="ARBA" id="ARBA00047937"/>
    </source>
</evidence>
<evidence type="ECO:0000256" key="1">
    <source>
        <dbReference type="ARBA" id="ARBA00004496"/>
    </source>
</evidence>
<sequence>MSSFLMEIGTEELPAIPLLKELPNIKNKFKQILKSHRLDCEVEFFYTPRRLVLISDNFPTSQKEEILEFFGPPIDIAYKDGNPTQAALGFFKKCGISENETQRTTKDNKEVLYCKKEAISKNSNELIQEILKEFLDSLNFGKAMRWGSNTESFIRPIKWILCMIDNKLVPLEIFGIKSSQVTYVHRNISYESKHVSSIDSYLQTLQNGKVILNQQKREEKILNEIAIIEKENNIKVEIDKELLDEIVSITEYPTALFGNFSEHFLEIPAPCIITSMKVNQRYFATYKDSKLYNGFVMVQNSLSENPKTIIEGNLKVLHARLEDALFFYHNDLKAGLDENKLVNITFVENLGSMLDKTKREVEIAKILCDIFKEELLKESNDFGLIQELIIQATTLSKTDLTSEMVYEFTELQGIMGYYYAKELRYDDRVALAIKEQYLPNSEDSELPSNLISAIIALSHKLDNLFGLFSINKIPSGSKDPFALRRAANGVIKIIIHFNLNFKLKEVFNNLRYLYKNFELKMLEEFILERLESTLPYNPSIIRAILASNEDDLLNIYLKAEALESSLQSQDKTMLMQTFKRLANIIKDVNFDNLNIQEDKLIATEEIELYNEFVKYKNKTFDNSDFKGRIDYLLSLNQVLSRFFDKVLVNAPDETLKTNRKNLIAQIYMAFFNIADIKEITL</sequence>
<keyword evidence="13" id="KW-1185">Reference proteome</keyword>
<dbReference type="EC" id="6.1.1.14" evidence="10"/>
<dbReference type="Pfam" id="PF02092">
    <property type="entry name" value="tRNA_synt_2f"/>
    <property type="match status" value="1"/>
</dbReference>
<comment type="subcellular location">
    <subcellularLocation>
        <location evidence="1 10">Cytoplasm</location>
    </subcellularLocation>
</comment>
<keyword evidence="6 10" id="KW-0067">ATP-binding</keyword>
<gene>
    <name evidence="10 12" type="primary">glyS</name>
    <name evidence="12" type="ORF">PF021_02130</name>
</gene>
<comment type="subunit">
    <text evidence="10">Tetramer of two alpha and two beta subunits.</text>
</comment>
<comment type="catalytic activity">
    <reaction evidence="9 10">
        <text>tRNA(Gly) + glycine + ATP = glycyl-tRNA(Gly) + AMP + diphosphate</text>
        <dbReference type="Rhea" id="RHEA:16013"/>
        <dbReference type="Rhea" id="RHEA-COMP:9664"/>
        <dbReference type="Rhea" id="RHEA-COMP:9683"/>
        <dbReference type="ChEBI" id="CHEBI:30616"/>
        <dbReference type="ChEBI" id="CHEBI:33019"/>
        <dbReference type="ChEBI" id="CHEBI:57305"/>
        <dbReference type="ChEBI" id="CHEBI:78442"/>
        <dbReference type="ChEBI" id="CHEBI:78522"/>
        <dbReference type="ChEBI" id="CHEBI:456215"/>
        <dbReference type="EC" id="6.1.1.14"/>
    </reaction>
</comment>
<dbReference type="InterPro" id="IPR008909">
    <property type="entry name" value="DALR_anticod-bd"/>
</dbReference>
<dbReference type="HAMAP" id="MF_00255">
    <property type="entry name" value="Gly_tRNA_synth_beta"/>
    <property type="match status" value="1"/>
</dbReference>
<evidence type="ECO:0000256" key="7">
    <source>
        <dbReference type="ARBA" id="ARBA00022917"/>
    </source>
</evidence>
<dbReference type="PRINTS" id="PR01045">
    <property type="entry name" value="TRNASYNTHGB"/>
</dbReference>
<dbReference type="Pfam" id="PF05746">
    <property type="entry name" value="DALR_1"/>
    <property type="match status" value="1"/>
</dbReference>
<evidence type="ECO:0000256" key="2">
    <source>
        <dbReference type="ARBA" id="ARBA00008226"/>
    </source>
</evidence>
<dbReference type="PROSITE" id="PS50861">
    <property type="entry name" value="AA_TRNA_LIGASE_II_GLYAB"/>
    <property type="match status" value="1"/>
</dbReference>
<organism evidence="12 13">
    <name type="scientific">Helicobacter ibis</name>
    <dbReference type="NCBI Taxonomy" id="2962633"/>
    <lineage>
        <taxon>Bacteria</taxon>
        <taxon>Pseudomonadati</taxon>
        <taxon>Campylobacterota</taxon>
        <taxon>Epsilonproteobacteria</taxon>
        <taxon>Campylobacterales</taxon>
        <taxon>Helicobacteraceae</taxon>
        <taxon>Helicobacter</taxon>
    </lineage>
</organism>
<reference evidence="12 13" key="1">
    <citation type="submission" date="2023-01" db="EMBL/GenBank/DDBJ databases">
        <title>Description of Helicobacter ibis sp. nov. isolated from faecal droppings of black-faced ibis (Theristicus melanopis).</title>
        <authorList>
            <person name="Lopez-Cantillo M."/>
            <person name="Vidal-Veuthey B."/>
            <person name="Mella A."/>
            <person name="De La Haba R."/>
            <person name="Collado L."/>
        </authorList>
    </citation>
    <scope>NUCLEOTIDE SEQUENCE [LARGE SCALE GENOMIC DNA]</scope>
    <source>
        <strain evidence="12 13">A82</strain>
    </source>
</reference>
<dbReference type="EMBL" id="JAQHXR010000001">
    <property type="protein sequence ID" value="MDA3968468.1"/>
    <property type="molecule type" value="Genomic_DNA"/>
</dbReference>
<dbReference type="SUPFAM" id="SSF109604">
    <property type="entry name" value="HD-domain/PDEase-like"/>
    <property type="match status" value="1"/>
</dbReference>
<comment type="caution">
    <text evidence="12">The sequence shown here is derived from an EMBL/GenBank/DDBJ whole genome shotgun (WGS) entry which is preliminary data.</text>
</comment>
<evidence type="ECO:0000256" key="10">
    <source>
        <dbReference type="HAMAP-Rule" id="MF_00255"/>
    </source>
</evidence>
<name>A0ABT4VCN8_9HELI</name>
<evidence type="ECO:0000259" key="11">
    <source>
        <dbReference type="Pfam" id="PF05746"/>
    </source>
</evidence>
<proteinExistence type="inferred from homology"/>
<keyword evidence="3 10" id="KW-0963">Cytoplasm</keyword>
<keyword evidence="4 10" id="KW-0436">Ligase</keyword>
<comment type="similarity">
    <text evidence="2 10">Belongs to the class-II aminoacyl-tRNA synthetase family.</text>
</comment>
<evidence type="ECO:0000313" key="13">
    <source>
        <dbReference type="Proteomes" id="UP001210261"/>
    </source>
</evidence>
<protein>
    <recommendedName>
        <fullName evidence="10">Glycine--tRNA ligase beta subunit</fullName>
        <ecNumber evidence="10">6.1.1.14</ecNumber>
    </recommendedName>
    <alternativeName>
        <fullName evidence="10">Glycyl-tRNA synthetase beta subunit</fullName>
        <shortName evidence="10">GlyRS</shortName>
    </alternativeName>
</protein>
<accession>A0ABT4VCN8</accession>
<dbReference type="InterPro" id="IPR015944">
    <property type="entry name" value="Gly-tRNA-synth_bsu"/>
</dbReference>
<keyword evidence="7 10" id="KW-0648">Protein biosynthesis</keyword>
<dbReference type="PANTHER" id="PTHR30075:SF2">
    <property type="entry name" value="GLYCINE--TRNA LIGASE, CHLOROPLASTIC_MITOCHONDRIAL 2"/>
    <property type="match status" value="1"/>
</dbReference>
<evidence type="ECO:0000256" key="3">
    <source>
        <dbReference type="ARBA" id="ARBA00022490"/>
    </source>
</evidence>
<evidence type="ECO:0000256" key="4">
    <source>
        <dbReference type="ARBA" id="ARBA00022598"/>
    </source>
</evidence>